<dbReference type="Proteomes" id="UP000681967">
    <property type="component" value="Unassembled WGS sequence"/>
</dbReference>
<dbReference type="Proteomes" id="UP000681720">
    <property type="component" value="Unassembled WGS sequence"/>
</dbReference>
<dbReference type="InterPro" id="IPR027417">
    <property type="entry name" value="P-loop_NTPase"/>
</dbReference>
<evidence type="ECO:0000256" key="1">
    <source>
        <dbReference type="RuleBase" id="RU363044"/>
    </source>
</evidence>
<dbReference type="EMBL" id="CAJNOW010006689">
    <property type="protein sequence ID" value="CAF1494187.1"/>
    <property type="molecule type" value="Genomic_DNA"/>
</dbReference>
<evidence type="ECO:0000313" key="6">
    <source>
        <dbReference type="Proteomes" id="UP000663834"/>
    </source>
</evidence>
<dbReference type="GO" id="GO:0005524">
    <property type="term" value="F:ATP binding"/>
    <property type="evidence" value="ECO:0007669"/>
    <property type="project" value="UniProtKB-KW"/>
</dbReference>
<keyword evidence="1" id="KW-0547">Nucleotide-binding</keyword>
<dbReference type="OrthoDB" id="10056572at2759"/>
<evidence type="ECO:0000313" key="5">
    <source>
        <dbReference type="EMBL" id="CAF3893923.1"/>
    </source>
</evidence>
<keyword evidence="1" id="KW-0227">DNA damage</keyword>
<dbReference type="Pfam" id="PF05970">
    <property type="entry name" value="PIF1"/>
    <property type="match status" value="1"/>
</dbReference>
<name>A0A815STW8_9BILA</name>
<dbReference type="GO" id="GO:0016787">
    <property type="term" value="F:hydrolase activity"/>
    <property type="evidence" value="ECO:0007669"/>
    <property type="project" value="UniProtKB-KW"/>
</dbReference>
<dbReference type="PANTHER" id="PTHR10492:SF57">
    <property type="entry name" value="ATP-DEPENDENT DNA HELICASE"/>
    <property type="match status" value="1"/>
</dbReference>
<dbReference type="Gene3D" id="3.40.50.300">
    <property type="entry name" value="P-loop containing nucleotide triphosphate hydrolases"/>
    <property type="match status" value="2"/>
</dbReference>
<gene>
    <name evidence="4" type="ORF">BYL167_LOCUS6534</name>
    <name evidence="5" type="ORF">GIL414_LOCUS6194</name>
    <name evidence="3" type="ORF">KQP761_LOCUS14265</name>
</gene>
<dbReference type="GO" id="GO:0006310">
    <property type="term" value="P:DNA recombination"/>
    <property type="evidence" value="ECO:0007669"/>
    <property type="project" value="UniProtKB-KW"/>
</dbReference>
<dbReference type="Proteomes" id="UP000663834">
    <property type="component" value="Unassembled WGS sequence"/>
</dbReference>
<comment type="cofactor">
    <cofactor evidence="1">
        <name>Mg(2+)</name>
        <dbReference type="ChEBI" id="CHEBI:18420"/>
    </cofactor>
</comment>
<dbReference type="EMBL" id="CAJOBJ010001736">
    <property type="protein sequence ID" value="CAF3893923.1"/>
    <property type="molecule type" value="Genomic_DNA"/>
</dbReference>
<comment type="catalytic activity">
    <reaction evidence="1">
        <text>ATP + H2O = ADP + phosphate + H(+)</text>
        <dbReference type="Rhea" id="RHEA:13065"/>
        <dbReference type="ChEBI" id="CHEBI:15377"/>
        <dbReference type="ChEBI" id="CHEBI:15378"/>
        <dbReference type="ChEBI" id="CHEBI:30616"/>
        <dbReference type="ChEBI" id="CHEBI:43474"/>
        <dbReference type="ChEBI" id="CHEBI:456216"/>
        <dbReference type="EC" id="5.6.2.3"/>
    </reaction>
</comment>
<dbReference type="GO" id="GO:0006281">
    <property type="term" value="P:DNA repair"/>
    <property type="evidence" value="ECO:0007669"/>
    <property type="project" value="UniProtKB-KW"/>
</dbReference>
<evidence type="ECO:0000313" key="3">
    <source>
        <dbReference type="EMBL" id="CAF1494187.1"/>
    </source>
</evidence>
<sequence>MQPVYFAEENELEALDPATEKDTTLITWFKLNRDNLDARRYLYHDIPNHVVFDRENKWKRRQQGGKVIGRMYSVSPRDTERYHLRLLLLHAPGAWSFEELKTVDNEICQTFMDAAKRRGLLCDDTEHERYMAEAVIFQMPSQLKTLFYVILLHCNPSNLINLWNSFKTSMADDFMRHFDAKTAEAMVFYDIEAMLAEQGRSFSDFGIPIPSVFCPLQSKNINKEEELRFGQKMYETLNEAHCLAVAKILGACRRRSATTASCFFIDGPGGTEKTYLYNTLCHLFRGQGSFETASAYLGDTSTSSIRPNTKEADTIGKAVIVIWDGAPMTPSYALKAVDILLRDIMNISVPFGGKIMVLGGDFRQVLPVVRFANRSQLVAASLKSSELWPYFKTIHLSKNMRTGLSEEELSE</sequence>
<evidence type="ECO:0000313" key="4">
    <source>
        <dbReference type="EMBL" id="CAF3863820.1"/>
    </source>
</evidence>
<dbReference type="GO" id="GO:0000723">
    <property type="term" value="P:telomere maintenance"/>
    <property type="evidence" value="ECO:0007669"/>
    <property type="project" value="InterPro"/>
</dbReference>
<dbReference type="InterPro" id="IPR010285">
    <property type="entry name" value="DNA_helicase_pif1-like_DEAD"/>
</dbReference>
<reference evidence="3" key="1">
    <citation type="submission" date="2021-02" db="EMBL/GenBank/DDBJ databases">
        <authorList>
            <person name="Nowell W R."/>
        </authorList>
    </citation>
    <scope>NUCLEOTIDE SEQUENCE</scope>
</reference>
<dbReference type="EMBL" id="CAJOBH010001602">
    <property type="protein sequence ID" value="CAF3863820.1"/>
    <property type="molecule type" value="Genomic_DNA"/>
</dbReference>
<keyword evidence="1" id="KW-0347">Helicase</keyword>
<keyword evidence="1" id="KW-0378">Hydrolase</keyword>
<dbReference type="EC" id="5.6.2.3" evidence="1"/>
<proteinExistence type="inferred from homology"/>
<dbReference type="PANTHER" id="PTHR10492">
    <property type="match status" value="1"/>
</dbReference>
<comment type="similarity">
    <text evidence="1">Belongs to the helicase family.</text>
</comment>
<keyword evidence="1" id="KW-0233">DNA recombination</keyword>
<dbReference type="GO" id="GO:0043139">
    <property type="term" value="F:5'-3' DNA helicase activity"/>
    <property type="evidence" value="ECO:0007669"/>
    <property type="project" value="UniProtKB-EC"/>
</dbReference>
<keyword evidence="1" id="KW-0067">ATP-binding</keyword>
<accession>A0A815STW8</accession>
<organism evidence="3 6">
    <name type="scientific">Rotaria magnacalcarata</name>
    <dbReference type="NCBI Taxonomy" id="392030"/>
    <lineage>
        <taxon>Eukaryota</taxon>
        <taxon>Metazoa</taxon>
        <taxon>Spiralia</taxon>
        <taxon>Gnathifera</taxon>
        <taxon>Rotifera</taxon>
        <taxon>Eurotatoria</taxon>
        <taxon>Bdelloidea</taxon>
        <taxon>Philodinida</taxon>
        <taxon>Philodinidae</taxon>
        <taxon>Rotaria</taxon>
    </lineage>
</organism>
<evidence type="ECO:0000259" key="2">
    <source>
        <dbReference type="Pfam" id="PF05970"/>
    </source>
</evidence>
<dbReference type="AlphaFoldDB" id="A0A815STW8"/>
<protein>
    <recommendedName>
        <fullName evidence="1">ATP-dependent DNA helicase</fullName>
        <ecNumber evidence="1">5.6.2.3</ecNumber>
    </recommendedName>
</protein>
<comment type="caution">
    <text evidence="3">The sequence shown here is derived from an EMBL/GenBank/DDBJ whole genome shotgun (WGS) entry which is preliminary data.</text>
</comment>
<feature type="domain" description="DNA helicase Pif1-like DEAD-box helicase" evidence="2">
    <location>
        <begin position="298"/>
        <end position="403"/>
    </location>
</feature>
<keyword evidence="1" id="KW-0234">DNA repair</keyword>